<name>B3RQZ6_TRIAD</name>
<evidence type="ECO:0000259" key="2">
    <source>
        <dbReference type="Pfam" id="PF25460"/>
    </source>
</evidence>
<dbReference type="GO" id="GO:0006913">
    <property type="term" value="P:nucleocytoplasmic transport"/>
    <property type="evidence" value="ECO:0000318"/>
    <property type="project" value="GO_Central"/>
</dbReference>
<organism evidence="3 4">
    <name type="scientific">Trichoplax adhaerens</name>
    <name type="common">Trichoplax reptans</name>
    <dbReference type="NCBI Taxonomy" id="10228"/>
    <lineage>
        <taxon>Eukaryota</taxon>
        <taxon>Metazoa</taxon>
        <taxon>Placozoa</taxon>
        <taxon>Uniplacotomia</taxon>
        <taxon>Trichoplacea</taxon>
        <taxon>Trichoplacidae</taxon>
        <taxon>Trichoplax</taxon>
    </lineage>
</organism>
<reference evidence="3 4" key="1">
    <citation type="journal article" date="2008" name="Nature">
        <title>The Trichoplax genome and the nature of placozoans.</title>
        <authorList>
            <person name="Srivastava M."/>
            <person name="Begovic E."/>
            <person name="Chapman J."/>
            <person name="Putnam N.H."/>
            <person name="Hellsten U."/>
            <person name="Kawashima T."/>
            <person name="Kuo A."/>
            <person name="Mitros T."/>
            <person name="Salamov A."/>
            <person name="Carpenter M.L."/>
            <person name="Signorovitch A.Y."/>
            <person name="Moreno M.A."/>
            <person name="Kamm K."/>
            <person name="Grimwood J."/>
            <person name="Schmutz J."/>
            <person name="Shapiro H."/>
            <person name="Grigoriev I.V."/>
            <person name="Buss L.W."/>
            <person name="Schierwater B."/>
            <person name="Dellaporta S.L."/>
            <person name="Rokhsar D.S."/>
        </authorList>
    </citation>
    <scope>NUCLEOTIDE SEQUENCE [LARGE SCALE GENOMIC DNA]</scope>
    <source>
        <strain evidence="3 4">Grell-BS-1999</strain>
    </source>
</reference>
<dbReference type="InParanoid" id="B3RQZ6"/>
<dbReference type="InterPro" id="IPR036322">
    <property type="entry name" value="WD40_repeat_dom_sf"/>
</dbReference>
<dbReference type="AlphaFoldDB" id="B3RQZ6"/>
<protein>
    <recommendedName>
        <fullName evidence="2">Aladin seven-bladed propeller domain-containing protein</fullName>
    </recommendedName>
</protein>
<dbReference type="OrthoDB" id="411991at2759"/>
<evidence type="ECO:0000313" key="3">
    <source>
        <dbReference type="EMBL" id="EDV26253.1"/>
    </source>
</evidence>
<dbReference type="Pfam" id="PF25460">
    <property type="entry name" value="Beta-prop_Aladin"/>
    <property type="match status" value="1"/>
</dbReference>
<dbReference type="KEGG" id="tad:TRIADDRAFT_54056"/>
<dbReference type="HOGENOM" id="CLU_027691_0_1_1"/>
<dbReference type="Gene3D" id="2.130.10.10">
    <property type="entry name" value="YVTN repeat-like/Quinoprotein amine dehydrogenase"/>
    <property type="match status" value="2"/>
</dbReference>
<dbReference type="OMA" id="MAWKPFD"/>
<dbReference type="GeneID" id="6752000"/>
<evidence type="ECO:0000256" key="1">
    <source>
        <dbReference type="PROSITE-ProRule" id="PRU00221"/>
    </source>
</evidence>
<dbReference type="PANTHER" id="PTHR14494:SF0">
    <property type="entry name" value="ALADIN"/>
    <property type="match status" value="1"/>
</dbReference>
<feature type="domain" description="Aladin seven-bladed propeller" evidence="2">
    <location>
        <begin position="184"/>
        <end position="359"/>
    </location>
</feature>
<evidence type="ECO:0000313" key="4">
    <source>
        <dbReference type="Proteomes" id="UP000009022"/>
    </source>
</evidence>
<dbReference type="PANTHER" id="PTHR14494">
    <property type="entry name" value="ALADIN/ADRACALIN/AAAS"/>
    <property type="match status" value="1"/>
</dbReference>
<dbReference type="PROSITE" id="PS50082">
    <property type="entry name" value="WD_REPEATS_2"/>
    <property type="match status" value="1"/>
</dbReference>
<dbReference type="SUPFAM" id="SSF50978">
    <property type="entry name" value="WD40 repeat-like"/>
    <property type="match status" value="1"/>
</dbReference>
<dbReference type="CTD" id="6752000"/>
<proteinExistence type="predicted"/>
<dbReference type="SMART" id="SM00320">
    <property type="entry name" value="WD40"/>
    <property type="match status" value="4"/>
</dbReference>
<dbReference type="InterPro" id="IPR015943">
    <property type="entry name" value="WD40/YVTN_repeat-like_dom_sf"/>
</dbReference>
<dbReference type="RefSeq" id="XP_002110249.1">
    <property type="nucleotide sequence ID" value="XM_002110213.1"/>
</dbReference>
<dbReference type="InterPro" id="IPR045139">
    <property type="entry name" value="Aladin"/>
</dbReference>
<feature type="repeat" description="WD" evidence="1">
    <location>
        <begin position="320"/>
        <end position="347"/>
    </location>
</feature>
<dbReference type="PhylomeDB" id="B3RQZ6"/>
<keyword evidence="1" id="KW-0853">WD repeat</keyword>
<keyword evidence="4" id="KW-1185">Reference proteome</keyword>
<dbReference type="Proteomes" id="UP000009022">
    <property type="component" value="Unassembled WGS sequence"/>
</dbReference>
<sequence>MTCRPFKPFTTAAVIEIQSMENTNTSDPEQPSCFSAIQILPPTENQVTICEKNCLYLTEDADQLRCNSHVTQISSYKRIEVNNELEKFRIVSSSVRSAFVKQQSNYWQKISRAWKTCGISGIVQELSVIESSLDDNQKATWTFNLQKLTEKVLTCILNAQKRWFPASFMINKQLEASYLHPHGKRSSIVALAWHPHISKFAVGFKDNTVRIMSLTNDKYNLLKHGQQEGVTCLAWRPFAGSTLAVGGLHGIIIWYLNSTRDTTSRQGIRLLECKKHSPVVTMAWSPTGNYLASGCPLDNALMIWDVESETCTPLRRSGGISLLKWSPDGSKLFAASSESIFRVWETRWWSCEKWSRLKSSYGKLGSSGEVATNLTNLQRFEFGNGVKVGGNICNLSWENDGSRLAVTFSNNDDDEESNSEVIVTFLTTLKPNFRISLCGFIRGEANETPDLIEFHSSRINKTLLSVCWSSGYMSFIPFYLNELRQIRQTGTINSPMPNQPTMKNNITLYSNIQQQ</sequence>
<dbReference type="InterPro" id="IPR057403">
    <property type="entry name" value="Beta-prop_Aladin"/>
</dbReference>
<dbReference type="EMBL" id="DS985243">
    <property type="protein sequence ID" value="EDV26253.1"/>
    <property type="molecule type" value="Genomic_DNA"/>
</dbReference>
<gene>
    <name evidence="3" type="ORF">TRIADDRAFT_54056</name>
</gene>
<dbReference type="eggNOG" id="KOG2139">
    <property type="taxonomic scope" value="Eukaryota"/>
</dbReference>
<dbReference type="InterPro" id="IPR001680">
    <property type="entry name" value="WD40_rpt"/>
</dbReference>
<dbReference type="GO" id="GO:0005643">
    <property type="term" value="C:nuclear pore"/>
    <property type="evidence" value="ECO:0000318"/>
    <property type="project" value="GO_Central"/>
</dbReference>
<dbReference type="STRING" id="10228.B3RQZ6"/>
<accession>B3RQZ6</accession>